<dbReference type="InterPro" id="IPR017961">
    <property type="entry name" value="DNA_pol_Y-fam_little_finger"/>
</dbReference>
<evidence type="ECO:0000256" key="4">
    <source>
        <dbReference type="ARBA" id="ARBA00022763"/>
    </source>
</evidence>
<comment type="subunit">
    <text evidence="2">Monomer.</text>
</comment>
<dbReference type="GO" id="GO:0006281">
    <property type="term" value="P:DNA repair"/>
    <property type="evidence" value="ECO:0007669"/>
    <property type="project" value="InterPro"/>
</dbReference>
<dbReference type="InterPro" id="IPR050356">
    <property type="entry name" value="SulA_CellDiv_inhibitor"/>
</dbReference>
<sequence>MQHEAFLTRRYLAVFLPLLPTQRLVRHRGSAPDAPFAMVEKQRGAMRLAACDPAAHALGLTAGMALADARARVPDLAVFDHDPAADLNLLGWLADGCERYTPACMLDPPQGLLLDITGCEHVFGDAARLAKDLHARFSRHGLSCRIALGGTPDSAQAKARYAARAISGVPVEALDGGDKVHKALRRAGLRSIGDLAVRPRKPLAARFGKAVVVRLARLLEEEDPRITPRRSLPIIHVAQNFAEPISRTNDVLATIEMLAGGAAVQLQERGQGGRRFEICLFRSDGHVARLAVDTGTPTRDAALLMRLIRERIDALSDPLDPGFGYDLIRLEVSLAEVLANVQVGLETKIDTDAAAAALIDRLSVRLGAERIRQFHARQSHIPERAALERVAQSGASKADWPKPVPGEPAMRPFRLFETPQPIEVTAGFPEGEPRSFRWRRHVHRVTRVEGPERISPEWWRHARGYAPGNGSLTRDYYRVEDNEGRRFWLFRRGLYDEIERPLWYLHGIFA</sequence>
<keyword evidence="4" id="KW-0227">DNA damage</keyword>
<dbReference type="AlphaFoldDB" id="A0A840B0T7"/>
<dbReference type="Proteomes" id="UP000581447">
    <property type="component" value="Unassembled WGS sequence"/>
</dbReference>
<dbReference type="InterPro" id="IPR043502">
    <property type="entry name" value="DNA/RNA_pol_sf"/>
</dbReference>
<dbReference type="GO" id="GO:0003684">
    <property type="term" value="F:damaged DNA binding"/>
    <property type="evidence" value="ECO:0007669"/>
    <property type="project" value="InterPro"/>
</dbReference>
<evidence type="ECO:0000256" key="5">
    <source>
        <dbReference type="ARBA" id="ARBA00025589"/>
    </source>
</evidence>
<evidence type="ECO:0000256" key="2">
    <source>
        <dbReference type="ARBA" id="ARBA00011245"/>
    </source>
</evidence>
<dbReference type="PANTHER" id="PTHR35369">
    <property type="entry name" value="BLR3025 PROTEIN-RELATED"/>
    <property type="match status" value="1"/>
</dbReference>
<accession>A0A840B0T7</accession>
<evidence type="ECO:0000256" key="1">
    <source>
        <dbReference type="ARBA" id="ARBA00010945"/>
    </source>
</evidence>
<dbReference type="InterPro" id="IPR001126">
    <property type="entry name" value="UmuC"/>
</dbReference>
<dbReference type="CDD" id="cd03468">
    <property type="entry name" value="PolY_like"/>
    <property type="match status" value="1"/>
</dbReference>
<feature type="domain" description="DNA polymerase Y-family little finger" evidence="8">
    <location>
        <begin position="237"/>
        <end position="333"/>
    </location>
</feature>
<evidence type="ECO:0000313" key="10">
    <source>
        <dbReference type="Proteomes" id="UP000581447"/>
    </source>
</evidence>
<gene>
    <name evidence="9" type="ORF">GGR91_000157</name>
</gene>
<dbReference type="Gene3D" id="3.30.70.270">
    <property type="match status" value="1"/>
</dbReference>
<evidence type="ECO:0000256" key="3">
    <source>
        <dbReference type="ARBA" id="ARBA00012417"/>
    </source>
</evidence>
<feature type="domain" description="UmuC" evidence="7">
    <location>
        <begin position="34"/>
        <end position="156"/>
    </location>
</feature>
<evidence type="ECO:0000313" key="9">
    <source>
        <dbReference type="EMBL" id="MBB3941935.1"/>
    </source>
</evidence>
<dbReference type="Pfam" id="PF00817">
    <property type="entry name" value="IMS"/>
    <property type="match status" value="1"/>
</dbReference>
<dbReference type="InterPro" id="IPR043128">
    <property type="entry name" value="Rev_trsase/Diguanyl_cyclase"/>
</dbReference>
<name>A0A840B0T7_9SPHN</name>
<proteinExistence type="inferred from homology"/>
<dbReference type="Pfam" id="PF11799">
    <property type="entry name" value="IMS_C"/>
    <property type="match status" value="1"/>
</dbReference>
<evidence type="ECO:0000259" key="7">
    <source>
        <dbReference type="Pfam" id="PF00817"/>
    </source>
</evidence>
<dbReference type="SUPFAM" id="SSF56672">
    <property type="entry name" value="DNA/RNA polymerases"/>
    <property type="match status" value="1"/>
</dbReference>
<comment type="function">
    <text evidence="5">Poorly processive, error-prone DNA polymerase involved in untargeted mutagenesis. Copies undamaged DNA at stalled replication forks, which arise in vivo from mismatched or misaligned primer ends. These misaligned primers can be extended by PolIV. Exhibits no 3'-5' exonuclease (proofreading) activity. May be involved in translesional synthesis, in conjunction with the beta clamp from PolIII.</text>
</comment>
<comment type="caution">
    <text evidence="9">The sequence shown here is derived from an EMBL/GenBank/DDBJ whole genome shotgun (WGS) entry which is preliminary data.</text>
</comment>
<dbReference type="EMBL" id="JACIEA010000001">
    <property type="protein sequence ID" value="MBB3941935.1"/>
    <property type="molecule type" value="Genomic_DNA"/>
</dbReference>
<dbReference type="RefSeq" id="WP_183939129.1">
    <property type="nucleotide sequence ID" value="NZ_BAABBG010000001.1"/>
</dbReference>
<comment type="catalytic activity">
    <reaction evidence="6">
        <text>DNA(n) + a 2'-deoxyribonucleoside 5'-triphosphate = DNA(n+1) + diphosphate</text>
        <dbReference type="Rhea" id="RHEA:22508"/>
        <dbReference type="Rhea" id="RHEA-COMP:17339"/>
        <dbReference type="Rhea" id="RHEA-COMP:17340"/>
        <dbReference type="ChEBI" id="CHEBI:33019"/>
        <dbReference type="ChEBI" id="CHEBI:61560"/>
        <dbReference type="ChEBI" id="CHEBI:173112"/>
        <dbReference type="EC" id="2.7.7.7"/>
    </reaction>
</comment>
<organism evidence="9 10">
    <name type="scientific">Sphingorhabdus rigui</name>
    <dbReference type="NCBI Taxonomy" id="1282858"/>
    <lineage>
        <taxon>Bacteria</taxon>
        <taxon>Pseudomonadati</taxon>
        <taxon>Pseudomonadota</taxon>
        <taxon>Alphaproteobacteria</taxon>
        <taxon>Sphingomonadales</taxon>
        <taxon>Sphingomonadaceae</taxon>
        <taxon>Sphingorhabdus</taxon>
    </lineage>
</organism>
<dbReference type="PANTHER" id="PTHR35369:SF2">
    <property type="entry name" value="BLR3025 PROTEIN"/>
    <property type="match status" value="1"/>
</dbReference>
<evidence type="ECO:0000256" key="6">
    <source>
        <dbReference type="ARBA" id="ARBA00049244"/>
    </source>
</evidence>
<protein>
    <recommendedName>
        <fullName evidence="3">DNA-directed DNA polymerase</fullName>
        <ecNumber evidence="3">2.7.7.7</ecNumber>
    </recommendedName>
</protein>
<keyword evidence="10" id="KW-1185">Reference proteome</keyword>
<comment type="similarity">
    <text evidence="1">Belongs to the DNA polymerase type-Y family.</text>
</comment>
<evidence type="ECO:0000259" key="8">
    <source>
        <dbReference type="Pfam" id="PF11799"/>
    </source>
</evidence>
<dbReference type="EC" id="2.7.7.7" evidence="3"/>
<dbReference type="Gene3D" id="3.40.1170.60">
    <property type="match status" value="1"/>
</dbReference>
<reference evidence="9 10" key="1">
    <citation type="submission" date="2020-08" db="EMBL/GenBank/DDBJ databases">
        <title>Genomic Encyclopedia of Type Strains, Phase IV (KMG-IV): sequencing the most valuable type-strain genomes for metagenomic binning, comparative biology and taxonomic classification.</title>
        <authorList>
            <person name="Goeker M."/>
        </authorList>
    </citation>
    <scope>NUCLEOTIDE SEQUENCE [LARGE SCALE GENOMIC DNA]</scope>
    <source>
        <strain evidence="9 10">DSM 29050</strain>
    </source>
</reference>